<dbReference type="InterPro" id="IPR039421">
    <property type="entry name" value="Type_1_exporter"/>
</dbReference>
<evidence type="ECO:0000256" key="6">
    <source>
        <dbReference type="ARBA" id="ARBA00022741"/>
    </source>
</evidence>
<evidence type="ECO:0000256" key="7">
    <source>
        <dbReference type="ARBA" id="ARBA00022840"/>
    </source>
</evidence>
<dbReference type="InterPro" id="IPR017871">
    <property type="entry name" value="ABC_transporter-like_CS"/>
</dbReference>
<sequence length="629" mass="70047">MVKSIAVDKNKTEIQDQREPKINLFSHLKIFQIIGFNWIILLIGTVGSTGYGVIPVIVNYVLGDLIKTFTNANSNQEMLGESVDQVCVKLTIIAFCGGVGFLIQQLFQNWANVRIGTSLREAYMSALIQQEVHFFEIRKIGSLMSCLTEDIPKIQDVFTNEFNIFMQEIMQFIVGLILSLVCDWKMTLLFISTIPLTLISHTTMSIISTHLIKKMTLLTRTSAGVANEITTCLRTIRSMAGEKTELTRYGIELKELNKVGFIRSTVHGVAFGFAAVVVWGTVALTFWYSGHQAVLGLTSLASLFQVFGMMLIGCISLIRSATFFPQLMKSYVSETHLLKVILRKPAIPISGGKQIPVDQIRGNIDFEKVCFTYPSRPQQQVLTDFSLKIKQGQTVALVGPSGSGKSTVVGLLERFYSPQQGRIFLDGEDLTDLDPIFLHKQIGIVEQEPVLFSKSIRYNIAYAIGVENVSQEEIEQAAKLANAHQFIMDLHDGYDTMLGEKGVSLSGGQKQRIAIARALLQNPKILLLDEATSALDTESERLVQQALENLMKNRTTICIAHRLTTVINSDVICVLTKGVIREMGTHQQLLNIENGIYKNLALKQMLGNDESQQAENQEEDTIDNDKINP</sequence>
<comment type="subcellular location">
    <subcellularLocation>
        <location evidence="1">Cell membrane</location>
        <topology evidence="1">Multi-pass membrane protein</topology>
    </subcellularLocation>
</comment>
<dbReference type="GO" id="GO:0005743">
    <property type="term" value="C:mitochondrial inner membrane"/>
    <property type="evidence" value="ECO:0007669"/>
    <property type="project" value="TreeGrafter"/>
</dbReference>
<keyword evidence="6" id="KW-0547">Nucleotide-binding</keyword>
<evidence type="ECO:0000256" key="11">
    <source>
        <dbReference type="SAM" id="MobiDB-lite"/>
    </source>
</evidence>
<dbReference type="Gene3D" id="3.40.50.300">
    <property type="entry name" value="P-loop containing nucleotide triphosphate hydrolases"/>
    <property type="match status" value="1"/>
</dbReference>
<evidence type="ECO:0000256" key="1">
    <source>
        <dbReference type="ARBA" id="ARBA00004651"/>
    </source>
</evidence>
<dbReference type="Gene3D" id="1.20.1560.10">
    <property type="entry name" value="ABC transporter type 1, transmembrane domain"/>
    <property type="match status" value="1"/>
</dbReference>
<dbReference type="GeneID" id="8851045"/>
<keyword evidence="16" id="KW-1185">Reference proteome</keyword>
<reference evidence="15 16" key="1">
    <citation type="journal article" date="2010" name="Cell">
        <title>The genome of Naegleria gruberi illuminates early eukaryotic versatility.</title>
        <authorList>
            <person name="Fritz-Laylin L.K."/>
            <person name="Prochnik S.E."/>
            <person name="Ginger M.L."/>
            <person name="Dacks J.B."/>
            <person name="Carpenter M.L."/>
            <person name="Field M.C."/>
            <person name="Kuo A."/>
            <person name="Paredez A."/>
            <person name="Chapman J."/>
            <person name="Pham J."/>
            <person name="Shu S."/>
            <person name="Neupane R."/>
            <person name="Cipriano M."/>
            <person name="Mancuso J."/>
            <person name="Tu H."/>
            <person name="Salamov A."/>
            <person name="Lindquist E."/>
            <person name="Shapiro H."/>
            <person name="Lucas S."/>
            <person name="Grigoriev I.V."/>
            <person name="Cande W.Z."/>
            <person name="Fulton C."/>
            <person name="Rokhsar D.S."/>
            <person name="Dawson S.C."/>
        </authorList>
    </citation>
    <scope>NUCLEOTIDE SEQUENCE [LARGE SCALE GENOMIC DNA]</scope>
    <source>
        <strain evidence="15 16">NEG-M</strain>
    </source>
</reference>
<dbReference type="GO" id="GO:0015421">
    <property type="term" value="F:ABC-type oligopeptide transporter activity"/>
    <property type="evidence" value="ECO:0007669"/>
    <property type="project" value="TreeGrafter"/>
</dbReference>
<dbReference type="RefSeq" id="XP_002673291.1">
    <property type="nucleotide sequence ID" value="XM_002673245.1"/>
</dbReference>
<dbReference type="SUPFAM" id="SSF90123">
    <property type="entry name" value="ABC transporter transmembrane region"/>
    <property type="match status" value="1"/>
</dbReference>
<evidence type="ECO:0000256" key="5">
    <source>
        <dbReference type="ARBA" id="ARBA00022737"/>
    </source>
</evidence>
<evidence type="ECO:0000256" key="3">
    <source>
        <dbReference type="ARBA" id="ARBA00022448"/>
    </source>
</evidence>
<dbReference type="InterPro" id="IPR003593">
    <property type="entry name" value="AAA+_ATPase"/>
</dbReference>
<dbReference type="AlphaFoldDB" id="D2VRY9"/>
<dbReference type="Pfam" id="PF00005">
    <property type="entry name" value="ABC_tran"/>
    <property type="match status" value="1"/>
</dbReference>
<organism evidence="16">
    <name type="scientific">Naegleria gruberi</name>
    <name type="common">Amoeba</name>
    <dbReference type="NCBI Taxonomy" id="5762"/>
    <lineage>
        <taxon>Eukaryota</taxon>
        <taxon>Discoba</taxon>
        <taxon>Heterolobosea</taxon>
        <taxon>Tetramitia</taxon>
        <taxon>Eutetramitia</taxon>
        <taxon>Vahlkampfiidae</taxon>
        <taxon>Naegleria</taxon>
    </lineage>
</organism>
<dbReference type="GO" id="GO:0005886">
    <property type="term" value="C:plasma membrane"/>
    <property type="evidence" value="ECO:0007669"/>
    <property type="project" value="UniProtKB-SubCell"/>
</dbReference>
<dbReference type="eggNOG" id="KOG0055">
    <property type="taxonomic scope" value="Eukaryota"/>
</dbReference>
<feature type="domain" description="ABC transporter" evidence="13">
    <location>
        <begin position="364"/>
        <end position="602"/>
    </location>
</feature>
<dbReference type="InterPro" id="IPR003439">
    <property type="entry name" value="ABC_transporter-like_ATP-bd"/>
</dbReference>
<dbReference type="CDD" id="cd03249">
    <property type="entry name" value="ABC_MTABC3_MDL1_MDL2"/>
    <property type="match status" value="1"/>
</dbReference>
<dbReference type="InParanoid" id="D2VRY9"/>
<dbReference type="FunFam" id="3.40.50.300:FF:000066">
    <property type="entry name" value="ABC transporter B family member 1"/>
    <property type="match status" value="1"/>
</dbReference>
<evidence type="ECO:0000259" key="13">
    <source>
        <dbReference type="PROSITE" id="PS50893"/>
    </source>
</evidence>
<proteinExistence type="inferred from homology"/>
<dbReference type="EMBL" id="GG738892">
    <property type="protein sequence ID" value="EFC40547.1"/>
    <property type="molecule type" value="Genomic_DNA"/>
</dbReference>
<dbReference type="GO" id="GO:0090374">
    <property type="term" value="P:oligopeptide export from mitochondrion"/>
    <property type="evidence" value="ECO:0007669"/>
    <property type="project" value="TreeGrafter"/>
</dbReference>
<protein>
    <submittedName>
        <fullName evidence="15">p-glycoprotein-like protein</fullName>
    </submittedName>
</protein>
<evidence type="ECO:0000256" key="2">
    <source>
        <dbReference type="ARBA" id="ARBA00007577"/>
    </source>
</evidence>
<dbReference type="SMART" id="SM00382">
    <property type="entry name" value="AAA"/>
    <property type="match status" value="1"/>
</dbReference>
<evidence type="ECO:0000256" key="4">
    <source>
        <dbReference type="ARBA" id="ARBA00022692"/>
    </source>
</evidence>
<name>D2VRY9_NAEGR</name>
<feature type="transmembrane region" description="Helical" evidence="12">
    <location>
        <begin position="82"/>
        <end position="103"/>
    </location>
</feature>
<keyword evidence="4 12" id="KW-0812">Transmembrane</keyword>
<dbReference type="Pfam" id="PF00664">
    <property type="entry name" value="ABC_membrane"/>
    <property type="match status" value="1"/>
</dbReference>
<keyword evidence="7" id="KW-0067">ATP-binding</keyword>
<evidence type="ECO:0000313" key="16">
    <source>
        <dbReference type="Proteomes" id="UP000006671"/>
    </source>
</evidence>
<dbReference type="OMA" id="MFHREET"/>
<keyword evidence="5" id="KW-0677">Repeat</keyword>
<dbReference type="OrthoDB" id="6500128at2759"/>
<dbReference type="PANTHER" id="PTHR43394:SF27">
    <property type="entry name" value="ATP-DEPENDENT TRANSLOCASE ABCB1-LIKE"/>
    <property type="match status" value="1"/>
</dbReference>
<dbReference type="VEuPathDB" id="AmoebaDB:NAEGRDRAFT_81022"/>
<evidence type="ECO:0000313" key="15">
    <source>
        <dbReference type="EMBL" id="EFC40547.1"/>
    </source>
</evidence>
<feature type="region of interest" description="Disordered" evidence="11">
    <location>
        <begin position="609"/>
        <end position="629"/>
    </location>
</feature>
<dbReference type="CDD" id="cd18577">
    <property type="entry name" value="ABC_6TM_Pgp_ABCB1_D1_like"/>
    <property type="match status" value="1"/>
</dbReference>
<dbReference type="SUPFAM" id="SSF52540">
    <property type="entry name" value="P-loop containing nucleoside triphosphate hydrolases"/>
    <property type="match status" value="1"/>
</dbReference>
<keyword evidence="8 12" id="KW-1133">Transmembrane helix</keyword>
<dbReference type="PROSITE" id="PS00211">
    <property type="entry name" value="ABC_TRANSPORTER_1"/>
    <property type="match status" value="1"/>
</dbReference>
<keyword evidence="3" id="KW-0813">Transport</keyword>
<feature type="transmembrane region" description="Helical" evidence="12">
    <location>
        <begin position="294"/>
        <end position="318"/>
    </location>
</feature>
<accession>D2VRY9</accession>
<feature type="transmembrane region" description="Helical" evidence="12">
    <location>
        <begin position="38"/>
        <end position="62"/>
    </location>
</feature>
<dbReference type="InterPro" id="IPR036640">
    <property type="entry name" value="ABC1_TM_sf"/>
</dbReference>
<evidence type="ECO:0000256" key="12">
    <source>
        <dbReference type="SAM" id="Phobius"/>
    </source>
</evidence>
<dbReference type="PANTHER" id="PTHR43394">
    <property type="entry name" value="ATP-DEPENDENT PERMEASE MDL1, MITOCHONDRIAL"/>
    <property type="match status" value="1"/>
</dbReference>
<dbReference type="KEGG" id="ngr:NAEGRDRAFT_81022"/>
<comment type="similarity">
    <text evidence="2">Belongs to the ABC transporter superfamily. ABCB family. Multidrug resistance exporter (TC 3.A.1.201) subfamily.</text>
</comment>
<dbReference type="InterPro" id="IPR027417">
    <property type="entry name" value="P-loop_NTPase"/>
</dbReference>
<dbReference type="PROSITE" id="PS50929">
    <property type="entry name" value="ABC_TM1F"/>
    <property type="match status" value="1"/>
</dbReference>
<dbReference type="GO" id="GO:0005524">
    <property type="term" value="F:ATP binding"/>
    <property type="evidence" value="ECO:0007669"/>
    <property type="project" value="UniProtKB-KW"/>
</dbReference>
<gene>
    <name evidence="15" type="ORF">NAEGRDRAFT_81022</name>
</gene>
<dbReference type="GO" id="GO:0016887">
    <property type="term" value="F:ATP hydrolysis activity"/>
    <property type="evidence" value="ECO:0007669"/>
    <property type="project" value="InterPro"/>
</dbReference>
<evidence type="ECO:0000256" key="8">
    <source>
        <dbReference type="ARBA" id="ARBA00022989"/>
    </source>
</evidence>
<evidence type="ECO:0000259" key="14">
    <source>
        <dbReference type="PROSITE" id="PS50929"/>
    </source>
</evidence>
<feature type="domain" description="ABC transmembrane type-1" evidence="14">
    <location>
        <begin position="42"/>
        <end position="329"/>
    </location>
</feature>
<evidence type="ECO:0000256" key="9">
    <source>
        <dbReference type="ARBA" id="ARBA00023136"/>
    </source>
</evidence>
<dbReference type="Proteomes" id="UP000006671">
    <property type="component" value="Unassembled WGS sequence"/>
</dbReference>
<keyword evidence="9 12" id="KW-0472">Membrane</keyword>
<dbReference type="InterPro" id="IPR011527">
    <property type="entry name" value="ABC1_TM_dom"/>
</dbReference>
<evidence type="ECO:0000256" key="10">
    <source>
        <dbReference type="ARBA" id="ARBA00023180"/>
    </source>
</evidence>
<keyword evidence="10" id="KW-0325">Glycoprotein</keyword>
<dbReference type="PROSITE" id="PS50893">
    <property type="entry name" value="ABC_TRANSPORTER_2"/>
    <property type="match status" value="1"/>
</dbReference>
<feature type="transmembrane region" description="Helical" evidence="12">
    <location>
        <begin position="268"/>
        <end position="288"/>
    </location>
</feature>
<dbReference type="STRING" id="5762.D2VRY9"/>